<evidence type="ECO:0000313" key="2">
    <source>
        <dbReference type="Proteomes" id="UP001597295"/>
    </source>
</evidence>
<sequence>MEIYEVYVRPDQEWKMLASFETEADAIGYVKNLVARRKVSWRVVKERFDPVSETFVGRRVLQEKIFEDQGIAGKGPAAKAREMERLVEERQKRVTGGTLGVITPNEAEDDSTVFERFVMMRRKESKDKGEPGDK</sequence>
<proteinExistence type="predicted"/>
<evidence type="ECO:0000313" key="1">
    <source>
        <dbReference type="EMBL" id="MFD2261917.1"/>
    </source>
</evidence>
<dbReference type="RefSeq" id="WP_379874831.1">
    <property type="nucleotide sequence ID" value="NZ_JBHUIP010000003.1"/>
</dbReference>
<organism evidence="1 2">
    <name type="scientific">Lacibacterium aquatile</name>
    <dbReference type="NCBI Taxonomy" id="1168082"/>
    <lineage>
        <taxon>Bacteria</taxon>
        <taxon>Pseudomonadati</taxon>
        <taxon>Pseudomonadota</taxon>
        <taxon>Alphaproteobacteria</taxon>
        <taxon>Rhodospirillales</taxon>
        <taxon>Rhodospirillaceae</taxon>
    </lineage>
</organism>
<accession>A0ABW5DLB5</accession>
<name>A0ABW5DLB5_9PROT</name>
<keyword evidence="2" id="KW-1185">Reference proteome</keyword>
<gene>
    <name evidence="1" type="ORF">ACFSM5_03395</name>
</gene>
<comment type="caution">
    <text evidence="1">The sequence shown here is derived from an EMBL/GenBank/DDBJ whole genome shotgun (WGS) entry which is preliminary data.</text>
</comment>
<dbReference type="Proteomes" id="UP001597295">
    <property type="component" value="Unassembled WGS sequence"/>
</dbReference>
<protein>
    <recommendedName>
        <fullName evidence="3">DUF2188 domain-containing protein</fullName>
    </recommendedName>
</protein>
<evidence type="ECO:0008006" key="3">
    <source>
        <dbReference type="Google" id="ProtNLM"/>
    </source>
</evidence>
<dbReference type="EMBL" id="JBHUIP010000003">
    <property type="protein sequence ID" value="MFD2261917.1"/>
    <property type="molecule type" value="Genomic_DNA"/>
</dbReference>
<reference evidence="2" key="1">
    <citation type="journal article" date="2019" name="Int. J. Syst. Evol. Microbiol.">
        <title>The Global Catalogue of Microorganisms (GCM) 10K type strain sequencing project: providing services to taxonomists for standard genome sequencing and annotation.</title>
        <authorList>
            <consortium name="The Broad Institute Genomics Platform"/>
            <consortium name="The Broad Institute Genome Sequencing Center for Infectious Disease"/>
            <person name="Wu L."/>
            <person name="Ma J."/>
        </authorList>
    </citation>
    <scope>NUCLEOTIDE SEQUENCE [LARGE SCALE GENOMIC DNA]</scope>
    <source>
        <strain evidence="2">CGMCC 1.19062</strain>
    </source>
</reference>